<dbReference type="SUPFAM" id="SSF46689">
    <property type="entry name" value="Homeodomain-like"/>
    <property type="match status" value="1"/>
</dbReference>
<proteinExistence type="predicted"/>
<accession>A0A7W0C804</accession>
<reference evidence="6 7" key="1">
    <citation type="submission" date="2020-07" db="EMBL/GenBank/DDBJ databases">
        <title>Genomic Encyclopedia of Type Strains, Phase IV (KMG-IV): sequencing the most valuable type-strain genomes for metagenomic binning, comparative biology and taxonomic classification.</title>
        <authorList>
            <person name="Goeker M."/>
        </authorList>
    </citation>
    <scope>NUCLEOTIDE SEQUENCE [LARGE SCALE GENOMIC DNA]</scope>
    <source>
        <strain evidence="6 7">DSM 17721</strain>
    </source>
</reference>
<dbReference type="Proteomes" id="UP000525298">
    <property type="component" value="Unassembled WGS sequence"/>
</dbReference>
<dbReference type="EMBL" id="JACDUS010000002">
    <property type="protein sequence ID" value="MBA2880822.1"/>
    <property type="molecule type" value="Genomic_DNA"/>
</dbReference>
<dbReference type="RefSeq" id="WP_181550477.1">
    <property type="nucleotide sequence ID" value="NZ_JACDUS010000002.1"/>
</dbReference>
<dbReference type="GO" id="GO:0000976">
    <property type="term" value="F:transcription cis-regulatory region binding"/>
    <property type="evidence" value="ECO:0007669"/>
    <property type="project" value="TreeGrafter"/>
</dbReference>
<evidence type="ECO:0000313" key="6">
    <source>
        <dbReference type="EMBL" id="MBA2880822.1"/>
    </source>
</evidence>
<gene>
    <name evidence="6" type="ORF">HNR65_001140</name>
</gene>
<dbReference type="InterPro" id="IPR050109">
    <property type="entry name" value="HTH-type_TetR-like_transc_reg"/>
</dbReference>
<dbReference type="PROSITE" id="PS50977">
    <property type="entry name" value="HTH_TETR_2"/>
    <property type="match status" value="1"/>
</dbReference>
<evidence type="ECO:0000256" key="4">
    <source>
        <dbReference type="PROSITE-ProRule" id="PRU00335"/>
    </source>
</evidence>
<dbReference type="GO" id="GO:0003700">
    <property type="term" value="F:DNA-binding transcription factor activity"/>
    <property type="evidence" value="ECO:0007669"/>
    <property type="project" value="TreeGrafter"/>
</dbReference>
<evidence type="ECO:0000256" key="1">
    <source>
        <dbReference type="ARBA" id="ARBA00023015"/>
    </source>
</evidence>
<evidence type="ECO:0000259" key="5">
    <source>
        <dbReference type="PROSITE" id="PS50977"/>
    </source>
</evidence>
<dbReference type="Pfam" id="PF00440">
    <property type="entry name" value="TetR_N"/>
    <property type="match status" value="1"/>
</dbReference>
<feature type="DNA-binding region" description="H-T-H motif" evidence="4">
    <location>
        <begin position="38"/>
        <end position="57"/>
    </location>
</feature>
<keyword evidence="7" id="KW-1185">Reference proteome</keyword>
<keyword evidence="1" id="KW-0805">Transcription regulation</keyword>
<dbReference type="PANTHER" id="PTHR30055:SF234">
    <property type="entry name" value="HTH-TYPE TRANSCRIPTIONAL REGULATOR BETI"/>
    <property type="match status" value="1"/>
</dbReference>
<comment type="caution">
    <text evidence="6">The sequence shown here is derived from an EMBL/GenBank/DDBJ whole genome shotgun (WGS) entry which is preliminary data.</text>
</comment>
<evidence type="ECO:0000256" key="3">
    <source>
        <dbReference type="ARBA" id="ARBA00023163"/>
    </source>
</evidence>
<evidence type="ECO:0000256" key="2">
    <source>
        <dbReference type="ARBA" id="ARBA00023125"/>
    </source>
</evidence>
<feature type="domain" description="HTH tetR-type" evidence="5">
    <location>
        <begin position="15"/>
        <end position="75"/>
    </location>
</feature>
<keyword evidence="3" id="KW-0804">Transcription</keyword>
<keyword evidence="2 4" id="KW-0238">DNA-binding</keyword>
<evidence type="ECO:0000313" key="7">
    <source>
        <dbReference type="Proteomes" id="UP000525298"/>
    </source>
</evidence>
<dbReference type="PRINTS" id="PR00455">
    <property type="entry name" value="HTHTETR"/>
</dbReference>
<dbReference type="AlphaFoldDB" id="A0A7W0C804"/>
<dbReference type="InterPro" id="IPR001647">
    <property type="entry name" value="HTH_TetR"/>
</dbReference>
<dbReference type="PANTHER" id="PTHR30055">
    <property type="entry name" value="HTH-TYPE TRANSCRIPTIONAL REGULATOR RUTR"/>
    <property type="match status" value="1"/>
</dbReference>
<organism evidence="6 7">
    <name type="scientific">Desulfosalsimonas propionicica</name>
    <dbReference type="NCBI Taxonomy" id="332175"/>
    <lineage>
        <taxon>Bacteria</taxon>
        <taxon>Pseudomonadati</taxon>
        <taxon>Thermodesulfobacteriota</taxon>
        <taxon>Desulfobacteria</taxon>
        <taxon>Desulfobacterales</taxon>
        <taxon>Desulfosalsimonadaceae</taxon>
        <taxon>Desulfosalsimonas</taxon>
    </lineage>
</organism>
<protein>
    <submittedName>
        <fullName evidence="6">AcrR family transcriptional regulator</fullName>
    </submittedName>
</protein>
<name>A0A7W0C804_9BACT</name>
<sequence length="203" mass="23200">MALRTLEQLKTEEREARRRLIADTARDLFSRKVFRDVTVREIAKTAGVSVGTIYNHYTSLGEVFLDVFLESAKEITDLMDSALENKDGDVFRRFCRTYVNYLNENMTFFQMMSNFILGGELSEDGVHNLNNSMRSMVDRIEQAVILASIQKDTRIAAHALFSALNGLMISYGRYPGRTPEEIRQHTLRLTDVLAATFEASTRE</sequence>
<dbReference type="InterPro" id="IPR009057">
    <property type="entry name" value="Homeodomain-like_sf"/>
</dbReference>
<dbReference type="Gene3D" id="1.10.357.10">
    <property type="entry name" value="Tetracycline Repressor, domain 2"/>
    <property type="match status" value="1"/>
</dbReference>